<evidence type="ECO:0000259" key="2">
    <source>
        <dbReference type="PROSITE" id="PS51180"/>
    </source>
</evidence>
<dbReference type="GO" id="GO:0000281">
    <property type="term" value="P:mitotic cytokinesis"/>
    <property type="evidence" value="ECO:0007669"/>
    <property type="project" value="TreeGrafter"/>
</dbReference>
<evidence type="ECO:0000313" key="4">
    <source>
        <dbReference type="Proteomes" id="UP000597762"/>
    </source>
</evidence>
<organism evidence="3 4">
    <name type="scientific">Acanthosepion pharaonis</name>
    <name type="common">Pharaoh cuttlefish</name>
    <name type="synonym">Sepia pharaonis</name>
    <dbReference type="NCBI Taxonomy" id="158019"/>
    <lineage>
        <taxon>Eukaryota</taxon>
        <taxon>Metazoa</taxon>
        <taxon>Spiralia</taxon>
        <taxon>Lophotrochozoa</taxon>
        <taxon>Mollusca</taxon>
        <taxon>Cephalopoda</taxon>
        <taxon>Coleoidea</taxon>
        <taxon>Decapodiformes</taxon>
        <taxon>Sepiida</taxon>
        <taxon>Sepiina</taxon>
        <taxon>Sepiidae</taxon>
        <taxon>Acanthosepion</taxon>
    </lineage>
</organism>
<feature type="compositionally biased region" description="Pro residues" evidence="1">
    <location>
        <begin position="727"/>
        <end position="738"/>
    </location>
</feature>
<sequence>MIAKSVDRHESALEVLLRYYDQLVTIENKLPVSENQIRVQFKWRDAFDKESLFSGRRTLAIASGLYEKVCILFNIAALQSQIAATQNHDSDEGLKVSVRLFQQSAGIFGHLKDIVLSHIQQDPTPDLNPDTLAAISALMLAQAQESFYRKATADKMKEAMIAKLAYQCSDLYADAMKLLQLQTIKELWPREWIPVAVMKQAAFHALAEYYQSVVAQQKKLYGEEIARLQHADELMKASQTRGSGSFCFRAEHNRILRALEAAKKDNDFIYHDKVPDTKSLPPIGKAPVAKPIFPSSPLSSNFIDLFEKLVPLPVHEAMVSFENRKNQIINQECGRLKEATQLLNGVLASLNLPAAIEDLSGDSVPTSLLEKAQQLRDGGGVTALNKMMQDLPELLERNREILNESSKMLDEEANCDSQLREQFKERWTRTPSQKLTGPMRSEATKYRQILNNAIQADKIVQEKFNKHKEAIMLLTKPEEELRSALPSANPTAALKDSSVVQELRKLMEEVETIKAEREVTEKEIRDATFDMSSKFMHAMAQDGLINEESLAVPELNKYFGPLLGQVSDSVSRQEAILNKIQTANSEFCKAKASNQSAGKREAMLKDLAAGFDMYIELTDNLKEGTKFYNDLTPLLLRLQNKISDFCFARKTEKEELLADLSKDIVNQPTQQPPQAPKYQQNSTLNTSDKKTPPPRPPPPTVSQAYTPSAPPSIPSTSEPTAPGQVGGPPPSGASPPVAPGGGIAPVAASAPAPQPQAGATSSNSAQQPPPPYYGGQQPPNWNAPYPVYNMMPMPSGYNPCNPYMSYCPPSFQGYPPQPQYPYPGQTTQYPPQQTSFPPPNYPAGFSQQPQQWP</sequence>
<dbReference type="GO" id="GO:0005768">
    <property type="term" value="C:endosome"/>
    <property type="evidence" value="ECO:0007669"/>
    <property type="project" value="TreeGrafter"/>
</dbReference>
<dbReference type="AlphaFoldDB" id="A0A812F2Q3"/>
<protein>
    <submittedName>
        <fullName evidence="3">PDCD6IP</fullName>
    </submittedName>
</protein>
<dbReference type="PANTHER" id="PTHR23030:SF39">
    <property type="entry name" value="PROGRAMMED CELL DEATH 6-INTERACTING PROTEIN"/>
    <property type="match status" value="1"/>
</dbReference>
<comment type="caution">
    <text evidence="3">The sequence shown here is derived from an EMBL/GenBank/DDBJ whole genome shotgun (WGS) entry which is preliminary data.</text>
</comment>
<dbReference type="PROSITE" id="PS51180">
    <property type="entry name" value="BRO1"/>
    <property type="match status" value="1"/>
</dbReference>
<feature type="compositionally biased region" description="Low complexity" evidence="1">
    <location>
        <begin position="714"/>
        <end position="723"/>
    </location>
</feature>
<feature type="region of interest" description="Disordered" evidence="1">
    <location>
        <begin position="814"/>
        <end position="853"/>
    </location>
</feature>
<dbReference type="InterPro" id="IPR025304">
    <property type="entry name" value="ALIX_V_dom"/>
</dbReference>
<proteinExistence type="predicted"/>
<evidence type="ECO:0000256" key="1">
    <source>
        <dbReference type="SAM" id="MobiDB-lite"/>
    </source>
</evidence>
<dbReference type="Pfam" id="PF13949">
    <property type="entry name" value="ALIX_LYPXL_bnd"/>
    <property type="match status" value="1"/>
</dbReference>
<dbReference type="EMBL" id="CAHIKZ030005638">
    <property type="protein sequence ID" value="CAE1332537.1"/>
    <property type="molecule type" value="Genomic_DNA"/>
</dbReference>
<dbReference type="Proteomes" id="UP000597762">
    <property type="component" value="Unassembled WGS sequence"/>
</dbReference>
<reference evidence="3" key="1">
    <citation type="submission" date="2021-01" db="EMBL/GenBank/DDBJ databases">
        <authorList>
            <person name="Li R."/>
            <person name="Bekaert M."/>
        </authorList>
    </citation>
    <scope>NUCLEOTIDE SEQUENCE</scope>
    <source>
        <strain evidence="3">Farmed</strain>
    </source>
</reference>
<dbReference type="Pfam" id="PF03097">
    <property type="entry name" value="BRO1"/>
    <property type="match status" value="1"/>
</dbReference>
<name>A0A812F2Q3_ACAPH</name>
<feature type="domain" description="BRO1" evidence="2">
    <location>
        <begin position="1"/>
        <end position="343"/>
    </location>
</feature>
<evidence type="ECO:0000313" key="3">
    <source>
        <dbReference type="EMBL" id="CAE1332537.1"/>
    </source>
</evidence>
<dbReference type="Gene3D" id="1.20.140.50">
    <property type="entry name" value="alix/aip1 like domains"/>
    <property type="match status" value="1"/>
</dbReference>
<dbReference type="Gene3D" id="1.20.120.560">
    <property type="entry name" value="alix/aip1 in complex with the ypdl late domain"/>
    <property type="match status" value="1"/>
</dbReference>
<feature type="compositionally biased region" description="Low complexity" evidence="1">
    <location>
        <begin position="822"/>
        <end position="835"/>
    </location>
</feature>
<feature type="compositionally biased region" description="Polar residues" evidence="1">
    <location>
        <begin position="677"/>
        <end position="686"/>
    </location>
</feature>
<accession>A0A812F2Q3</accession>
<feature type="compositionally biased region" description="Low complexity" evidence="1">
    <location>
        <begin position="744"/>
        <end position="759"/>
    </location>
</feature>
<dbReference type="Gene3D" id="1.25.40.280">
    <property type="entry name" value="alix/aip1 like domains"/>
    <property type="match status" value="1"/>
</dbReference>
<gene>
    <name evidence="3" type="ORF">SPHA_81569</name>
</gene>
<dbReference type="OrthoDB" id="2141925at2759"/>
<dbReference type="InterPro" id="IPR004328">
    <property type="entry name" value="BRO1_dom"/>
</dbReference>
<feature type="region of interest" description="Disordered" evidence="1">
    <location>
        <begin position="666"/>
        <end position="787"/>
    </location>
</feature>
<dbReference type="CDD" id="cd09235">
    <property type="entry name" value="V_Alix"/>
    <property type="match status" value="1"/>
</dbReference>
<dbReference type="PANTHER" id="PTHR23030">
    <property type="entry name" value="PCD6 INTERACTING PROTEIN-RELATED"/>
    <property type="match status" value="1"/>
</dbReference>
<dbReference type="SMART" id="SM01041">
    <property type="entry name" value="BRO1"/>
    <property type="match status" value="1"/>
</dbReference>
<keyword evidence="4" id="KW-1185">Reference proteome</keyword>
<dbReference type="InterPro" id="IPR038499">
    <property type="entry name" value="BRO1_sf"/>
</dbReference>